<evidence type="ECO:0000259" key="3">
    <source>
        <dbReference type="Pfam" id="PF15870"/>
    </source>
</evidence>
<reference evidence="4 5" key="1">
    <citation type="journal article" date="2024" name="BMC Biol.">
        <title>Comparative genomics of Ascetosporea gives new insight into the evolutionary basis for animal parasitism in Rhizaria.</title>
        <authorList>
            <person name="Hiltunen Thoren M."/>
            <person name="Onut-Brannstrom I."/>
            <person name="Alfjorden A."/>
            <person name="Peckova H."/>
            <person name="Swords F."/>
            <person name="Hooper C."/>
            <person name="Holzer A.S."/>
            <person name="Bass D."/>
            <person name="Burki F."/>
        </authorList>
    </citation>
    <scope>NUCLEOTIDE SEQUENCE [LARGE SCALE GENOMIC DNA]</scope>
    <source>
        <strain evidence="4">20-A016</strain>
    </source>
</reference>
<keyword evidence="4" id="KW-0269">Exonuclease</keyword>
<dbReference type="Pfam" id="PF15870">
    <property type="entry name" value="EloA-BP1"/>
    <property type="match status" value="1"/>
</dbReference>
<evidence type="ECO:0000313" key="4">
    <source>
        <dbReference type="EMBL" id="MES1919683.1"/>
    </source>
</evidence>
<proteinExistence type="predicted"/>
<comment type="caution">
    <text evidence="4">The sequence shown here is derived from an EMBL/GenBank/DDBJ whole genome shotgun (WGS) entry which is preliminary data.</text>
</comment>
<name>A0ABV2AJ18_9EUKA</name>
<gene>
    <name evidence="4" type="primary">REXO5</name>
    <name evidence="4" type="ORF">MHBO_001471</name>
</gene>
<accession>A0ABV2AJ18</accession>
<dbReference type="InterPro" id="IPR036397">
    <property type="entry name" value="RNaseH_sf"/>
</dbReference>
<evidence type="ECO:0000256" key="1">
    <source>
        <dbReference type="ARBA" id="ARBA00022722"/>
    </source>
</evidence>
<dbReference type="Gene3D" id="3.30.420.10">
    <property type="entry name" value="Ribonuclease H-like superfamily/Ribonuclease H"/>
    <property type="match status" value="1"/>
</dbReference>
<dbReference type="Proteomes" id="UP001439008">
    <property type="component" value="Unassembled WGS sequence"/>
</dbReference>
<sequence length="371" mass="43152">MSLSESNQKSQNSTKKQSVWKTTLLRHYSDFFDYRPVDRTKNFGNYNFRQSTNKLVEKSEKIKIDVCDNIDLTKDESVDDDKSTKKTPFKKPIRAKKILKKATKSADSEKAFLVNKSITIKRIPGHEHKAPQKYRQRFAEKLFSVCSTMFQDKNADVLNVVKQVEKSIASKSNSPNAYKQFCISTLVELKRRKSIEWLIKSVSEKSEKIAKDKSELNSNKNVELIDFDKAKKYLMTEEQMIKNGYPQKFMLDLETDWTQFPCTQKKTIFAIKCISKNSEKRLLLCDVNLLLDIEFCFSDKNDLSLKKVQNKLLNIVSNESILIGNGLQEDLKMLKMYHKNVIDISLLKNFEKTKDISVKKMIENFAKMLKN</sequence>
<dbReference type="InterPro" id="IPR047021">
    <property type="entry name" value="REXO1/3/4-like"/>
</dbReference>
<keyword evidence="1" id="KW-0540">Nuclease</keyword>
<keyword evidence="2" id="KW-0378">Hydrolase</keyword>
<dbReference type="PANTHER" id="PTHR12801">
    <property type="entry name" value="RNA EXONUCLEASE REXO1 / RECO3 FAMILY MEMBER-RELATED"/>
    <property type="match status" value="1"/>
</dbReference>
<organism evidence="4 5">
    <name type="scientific">Bonamia ostreae</name>
    <dbReference type="NCBI Taxonomy" id="126728"/>
    <lineage>
        <taxon>Eukaryota</taxon>
        <taxon>Sar</taxon>
        <taxon>Rhizaria</taxon>
        <taxon>Endomyxa</taxon>
        <taxon>Ascetosporea</taxon>
        <taxon>Haplosporida</taxon>
        <taxon>Bonamia</taxon>
    </lineage>
</organism>
<keyword evidence="5" id="KW-1185">Reference proteome</keyword>
<dbReference type="InterPro" id="IPR031736">
    <property type="entry name" value="REXO1-like_dom"/>
</dbReference>
<dbReference type="GO" id="GO:0004527">
    <property type="term" value="F:exonuclease activity"/>
    <property type="evidence" value="ECO:0007669"/>
    <property type="project" value="UniProtKB-KW"/>
</dbReference>
<evidence type="ECO:0000256" key="2">
    <source>
        <dbReference type="ARBA" id="ARBA00022801"/>
    </source>
</evidence>
<evidence type="ECO:0000313" key="5">
    <source>
        <dbReference type="Proteomes" id="UP001439008"/>
    </source>
</evidence>
<protein>
    <submittedName>
        <fullName evidence="4">Exonuclease activity</fullName>
    </submittedName>
</protein>
<dbReference type="EMBL" id="JBDODL010000365">
    <property type="protein sequence ID" value="MES1919683.1"/>
    <property type="molecule type" value="Genomic_DNA"/>
</dbReference>
<feature type="domain" description="RNA exonuclease 1 homolog-like" evidence="3">
    <location>
        <begin position="127"/>
        <end position="247"/>
    </location>
</feature>